<protein>
    <recommendedName>
        <fullName evidence="4">Secreted protein</fullName>
    </recommendedName>
</protein>
<evidence type="ECO:0000256" key="1">
    <source>
        <dbReference type="SAM" id="SignalP"/>
    </source>
</evidence>
<dbReference type="EMBL" id="BMAW01059106">
    <property type="protein sequence ID" value="GFT19555.1"/>
    <property type="molecule type" value="Genomic_DNA"/>
</dbReference>
<accession>A0A8X6NK33</accession>
<comment type="caution">
    <text evidence="2">The sequence shown here is derived from an EMBL/GenBank/DDBJ whole genome shotgun (WGS) entry which is preliminary data.</text>
</comment>
<keyword evidence="3" id="KW-1185">Reference proteome</keyword>
<dbReference type="Proteomes" id="UP000887013">
    <property type="component" value="Unassembled WGS sequence"/>
</dbReference>
<organism evidence="2 3">
    <name type="scientific">Nephila pilipes</name>
    <name type="common">Giant wood spider</name>
    <name type="synonym">Nephila maculata</name>
    <dbReference type="NCBI Taxonomy" id="299642"/>
    <lineage>
        <taxon>Eukaryota</taxon>
        <taxon>Metazoa</taxon>
        <taxon>Ecdysozoa</taxon>
        <taxon>Arthropoda</taxon>
        <taxon>Chelicerata</taxon>
        <taxon>Arachnida</taxon>
        <taxon>Araneae</taxon>
        <taxon>Araneomorphae</taxon>
        <taxon>Entelegynae</taxon>
        <taxon>Araneoidea</taxon>
        <taxon>Nephilidae</taxon>
        <taxon>Nephila</taxon>
    </lineage>
</organism>
<feature type="signal peptide" evidence="1">
    <location>
        <begin position="1"/>
        <end position="20"/>
    </location>
</feature>
<sequence>MGRRHVVTILGFIICCLTNANRLVIGVAIVAMVKHDRLNETLHRNVSELSCPLRSTTSYPIEKSQICRW</sequence>
<evidence type="ECO:0000313" key="2">
    <source>
        <dbReference type="EMBL" id="GFT19555.1"/>
    </source>
</evidence>
<evidence type="ECO:0000313" key="3">
    <source>
        <dbReference type="Proteomes" id="UP000887013"/>
    </source>
</evidence>
<evidence type="ECO:0008006" key="4">
    <source>
        <dbReference type="Google" id="ProtNLM"/>
    </source>
</evidence>
<name>A0A8X6NK33_NEPPI</name>
<dbReference type="OrthoDB" id="6459874at2759"/>
<gene>
    <name evidence="2" type="ORF">NPIL_148321</name>
</gene>
<feature type="chain" id="PRO_5036482868" description="Secreted protein" evidence="1">
    <location>
        <begin position="21"/>
        <end position="69"/>
    </location>
</feature>
<keyword evidence="1" id="KW-0732">Signal</keyword>
<proteinExistence type="predicted"/>
<dbReference type="AlphaFoldDB" id="A0A8X6NK33"/>
<reference evidence="2" key="1">
    <citation type="submission" date="2020-08" db="EMBL/GenBank/DDBJ databases">
        <title>Multicomponent nature underlies the extraordinary mechanical properties of spider dragline silk.</title>
        <authorList>
            <person name="Kono N."/>
            <person name="Nakamura H."/>
            <person name="Mori M."/>
            <person name="Yoshida Y."/>
            <person name="Ohtoshi R."/>
            <person name="Malay A.D."/>
            <person name="Moran D.A.P."/>
            <person name="Tomita M."/>
            <person name="Numata K."/>
            <person name="Arakawa K."/>
        </authorList>
    </citation>
    <scope>NUCLEOTIDE SEQUENCE</scope>
</reference>